<feature type="transmembrane region" description="Helical" evidence="1">
    <location>
        <begin position="90"/>
        <end position="113"/>
    </location>
</feature>
<evidence type="ECO:0000256" key="1">
    <source>
        <dbReference type="SAM" id="Phobius"/>
    </source>
</evidence>
<dbReference type="OrthoDB" id="6546659at2"/>
<evidence type="ECO:0000313" key="4">
    <source>
        <dbReference type="Proteomes" id="UP000038647"/>
    </source>
</evidence>
<dbReference type="eggNOG" id="ENOG5032W9M">
    <property type="taxonomic scope" value="Bacteria"/>
</dbReference>
<dbReference type="STRING" id="1453495.AT01_1015"/>
<dbReference type="AlphaFoldDB" id="A0A0T9U7K6"/>
<dbReference type="Proteomes" id="UP000041595">
    <property type="component" value="Unassembled WGS sequence"/>
</dbReference>
<dbReference type="RefSeq" id="WP_004700656.1">
    <property type="nucleotide sequence ID" value="NZ_CQCP01000009.1"/>
</dbReference>
<feature type="transmembrane region" description="Helical" evidence="1">
    <location>
        <begin position="20"/>
        <end position="42"/>
    </location>
</feature>
<evidence type="ECO:0000313" key="2">
    <source>
        <dbReference type="EMBL" id="CNL06968.1"/>
    </source>
</evidence>
<dbReference type="InterPro" id="IPR019703">
    <property type="entry name" value="YbjO_DH-like"/>
</dbReference>
<organism evidence="3 5">
    <name type="scientific">Yersinia aldovae</name>
    <dbReference type="NCBI Taxonomy" id="29483"/>
    <lineage>
        <taxon>Bacteria</taxon>
        <taxon>Pseudomonadati</taxon>
        <taxon>Pseudomonadota</taxon>
        <taxon>Gammaproteobacteria</taxon>
        <taxon>Enterobacterales</taxon>
        <taxon>Yersiniaceae</taxon>
        <taxon>Yersinia</taxon>
    </lineage>
</organism>
<dbReference type="EMBL" id="CQEJ01000012">
    <property type="protein sequence ID" value="CNL22428.1"/>
    <property type="molecule type" value="Genomic_DNA"/>
</dbReference>
<evidence type="ECO:0000313" key="3">
    <source>
        <dbReference type="EMBL" id="CNL22428.1"/>
    </source>
</evidence>
<keyword evidence="4" id="KW-1185">Reference proteome</keyword>
<dbReference type="Pfam" id="PF10767">
    <property type="entry name" value="YbjO_DH-like"/>
    <property type="match status" value="1"/>
</dbReference>
<keyword evidence="1" id="KW-0472">Membrane</keyword>
<dbReference type="EMBL" id="CQEH01000008">
    <property type="protein sequence ID" value="CNL06968.1"/>
    <property type="molecule type" value="Genomic_DNA"/>
</dbReference>
<reference evidence="2 4" key="2">
    <citation type="submission" date="2015-03" db="EMBL/GenBank/DDBJ databases">
        <authorList>
            <consortium name="Pathogen Informatics"/>
            <person name="Murphy D."/>
        </authorList>
    </citation>
    <scope>NUCLEOTIDE SEQUENCE [LARGE SCALE GENOMIC DNA]</scope>
    <source>
        <strain evidence="2 4">IP08791</strain>
    </source>
</reference>
<proteinExistence type="predicted"/>
<keyword evidence="1" id="KW-1133">Transmembrane helix</keyword>
<feature type="transmembrane region" description="Helical" evidence="1">
    <location>
        <begin position="133"/>
        <end position="152"/>
    </location>
</feature>
<accession>A0A0T9U7K6</accession>
<name>A0A0T9U7K6_YERAL</name>
<protein>
    <submittedName>
        <fullName evidence="3">Glycine/betaine ABC transporter permease</fullName>
    </submittedName>
</protein>
<sequence length="156" mass="17623">MRSLFSSVAFFSANTTPVPVLIAGTAIIATRILSVLLLVATLGRAGTGVFISESLQRWDFGLVFFASVVLLLLEMVCGVAVCYRKNWARWCYLACQVIVVVYLLMASLDWLYLDIFRIEGNSGCEILHRLLLHKIPDVVILSLIFFPWYHYFPQSK</sequence>
<evidence type="ECO:0000313" key="5">
    <source>
        <dbReference type="Proteomes" id="UP000041595"/>
    </source>
</evidence>
<feature type="transmembrane region" description="Helical" evidence="1">
    <location>
        <begin position="62"/>
        <end position="83"/>
    </location>
</feature>
<keyword evidence="1" id="KW-0812">Transmembrane</keyword>
<dbReference type="Proteomes" id="UP000038647">
    <property type="component" value="Unassembled WGS sequence"/>
</dbReference>
<reference evidence="3 5" key="1">
    <citation type="submission" date="2015-03" db="EMBL/GenBank/DDBJ databases">
        <authorList>
            <person name="Murphy D."/>
        </authorList>
    </citation>
    <scope>NUCLEOTIDE SEQUENCE [LARGE SCALE GENOMIC DNA]</scope>
    <source>
        <strain evidence="3 5">IP06005</strain>
    </source>
</reference>
<gene>
    <name evidence="3" type="primary">ybjO</name>
    <name evidence="3" type="ORF">ERS137965_02429</name>
    <name evidence="2" type="ORF">ERS137966_02138</name>
</gene>